<dbReference type="EMBL" id="JBEZFP010000066">
    <property type="protein sequence ID" value="MEU8136546.1"/>
    <property type="molecule type" value="Genomic_DNA"/>
</dbReference>
<evidence type="ECO:0000256" key="6">
    <source>
        <dbReference type="ARBA" id="ARBA00023015"/>
    </source>
</evidence>
<evidence type="ECO:0000256" key="3">
    <source>
        <dbReference type="ARBA" id="ARBA00022475"/>
    </source>
</evidence>
<feature type="domain" description="Anti-sigma-K factor RskA N-terminal" evidence="14">
    <location>
        <begin position="20"/>
        <end position="60"/>
    </location>
</feature>
<dbReference type="Proteomes" id="UP001551482">
    <property type="component" value="Unassembled WGS sequence"/>
</dbReference>
<dbReference type="InterPro" id="IPR018764">
    <property type="entry name" value="RskA_C"/>
</dbReference>
<sequence length="257" mass="26746">MNHPLGPARRGSGDGDDAHALTGPYAVDALDPNERALVERHLESCPACRDEVRELRETAARLAAATSVPPPDRLRSRVMAEIGTVRQAPPRNVVPLRRAGLAAGTRLPWLTAAAMFVAAVVLGTLLADARGDRSDAGTRAADRIAAIVTAPDTRTATTSDGGISATALASRARDEALVLTGGLPAPDAAHVWQVWFMTDREVRPAGLLDDVSAGQDAVRRLVAKGLGDAARIGVTLEPAGGSSAPTTRPVVMMTLPV</sequence>
<reference evidence="15 16" key="1">
    <citation type="submission" date="2024-06" db="EMBL/GenBank/DDBJ databases">
        <title>The Natural Products Discovery Center: Release of the First 8490 Sequenced Strains for Exploring Actinobacteria Biosynthetic Diversity.</title>
        <authorList>
            <person name="Kalkreuter E."/>
            <person name="Kautsar S.A."/>
            <person name="Yang D."/>
            <person name="Bader C.D."/>
            <person name="Teijaro C.N."/>
            <person name="Fluegel L."/>
            <person name="Davis C.M."/>
            <person name="Simpson J.R."/>
            <person name="Lauterbach L."/>
            <person name="Steele A.D."/>
            <person name="Gui C."/>
            <person name="Meng S."/>
            <person name="Li G."/>
            <person name="Viehrig K."/>
            <person name="Ye F."/>
            <person name="Su P."/>
            <person name="Kiefer A.F."/>
            <person name="Nichols A."/>
            <person name="Cepeda A.J."/>
            <person name="Yan W."/>
            <person name="Fan B."/>
            <person name="Jiang Y."/>
            <person name="Adhikari A."/>
            <person name="Zheng C.-J."/>
            <person name="Schuster L."/>
            <person name="Cowan T.M."/>
            <person name="Smanski M.J."/>
            <person name="Chevrette M.G."/>
            <person name="De Carvalho L.P.S."/>
            <person name="Shen B."/>
        </authorList>
    </citation>
    <scope>NUCLEOTIDE SEQUENCE [LARGE SCALE GENOMIC DNA]</scope>
    <source>
        <strain evidence="15 16">NPDC048946</strain>
    </source>
</reference>
<keyword evidence="3" id="KW-1003">Cell membrane</keyword>
<protein>
    <recommendedName>
        <fullName evidence="10">Regulator of SigK</fullName>
    </recommendedName>
    <alternativeName>
        <fullName evidence="9">Sigma-K anti-sigma factor RskA</fullName>
    </alternativeName>
</protein>
<dbReference type="RefSeq" id="WP_358357161.1">
    <property type="nucleotide sequence ID" value="NZ_JBEZFP010000066.1"/>
</dbReference>
<dbReference type="PANTHER" id="PTHR37461">
    <property type="entry name" value="ANTI-SIGMA-K FACTOR RSKA"/>
    <property type="match status" value="1"/>
</dbReference>
<evidence type="ECO:0000259" key="14">
    <source>
        <dbReference type="Pfam" id="PF22618"/>
    </source>
</evidence>
<evidence type="ECO:0000256" key="8">
    <source>
        <dbReference type="ARBA" id="ARBA00023163"/>
    </source>
</evidence>
<dbReference type="InterPro" id="IPR051474">
    <property type="entry name" value="Anti-sigma-K/W_factor"/>
</dbReference>
<evidence type="ECO:0000259" key="13">
    <source>
        <dbReference type="Pfam" id="PF10099"/>
    </source>
</evidence>
<dbReference type="PANTHER" id="PTHR37461:SF1">
    <property type="entry name" value="ANTI-SIGMA-K FACTOR RSKA"/>
    <property type="match status" value="1"/>
</dbReference>
<evidence type="ECO:0000256" key="9">
    <source>
        <dbReference type="ARBA" id="ARBA00029829"/>
    </source>
</evidence>
<evidence type="ECO:0000256" key="5">
    <source>
        <dbReference type="ARBA" id="ARBA00022989"/>
    </source>
</evidence>
<evidence type="ECO:0000256" key="10">
    <source>
        <dbReference type="ARBA" id="ARBA00030803"/>
    </source>
</evidence>
<comment type="caution">
    <text evidence="15">The sequence shown here is derived from an EMBL/GenBank/DDBJ whole genome shotgun (WGS) entry which is preliminary data.</text>
</comment>
<evidence type="ECO:0000256" key="2">
    <source>
        <dbReference type="ARBA" id="ARBA00004236"/>
    </source>
</evidence>
<proteinExistence type="predicted"/>
<evidence type="ECO:0000313" key="15">
    <source>
        <dbReference type="EMBL" id="MEU8136546.1"/>
    </source>
</evidence>
<keyword evidence="5 12" id="KW-1133">Transmembrane helix</keyword>
<evidence type="ECO:0000256" key="1">
    <source>
        <dbReference type="ARBA" id="ARBA00004167"/>
    </source>
</evidence>
<keyword evidence="4 12" id="KW-0812">Transmembrane</keyword>
<accession>A0ABV3DLA3</accession>
<keyword evidence="8" id="KW-0804">Transcription</keyword>
<comment type="subcellular location">
    <subcellularLocation>
        <location evidence="2">Cell membrane</location>
    </subcellularLocation>
    <subcellularLocation>
        <location evidence="1">Membrane</location>
        <topology evidence="1">Single-pass membrane protein</topology>
    </subcellularLocation>
</comment>
<evidence type="ECO:0000256" key="12">
    <source>
        <dbReference type="SAM" id="Phobius"/>
    </source>
</evidence>
<dbReference type="InterPro" id="IPR053877">
    <property type="entry name" value="RskA_N"/>
</dbReference>
<dbReference type="Pfam" id="PF22618">
    <property type="entry name" value="RskA_N"/>
    <property type="match status" value="1"/>
</dbReference>
<evidence type="ECO:0000256" key="11">
    <source>
        <dbReference type="SAM" id="MobiDB-lite"/>
    </source>
</evidence>
<feature type="transmembrane region" description="Helical" evidence="12">
    <location>
        <begin position="107"/>
        <end position="127"/>
    </location>
</feature>
<dbReference type="InterPro" id="IPR041916">
    <property type="entry name" value="Anti_sigma_zinc_sf"/>
</dbReference>
<keyword evidence="16" id="KW-1185">Reference proteome</keyword>
<evidence type="ECO:0000256" key="7">
    <source>
        <dbReference type="ARBA" id="ARBA00023136"/>
    </source>
</evidence>
<name>A0ABV3DLA3_9ACTN</name>
<gene>
    <name evidence="15" type="ORF">AB0C36_23925</name>
</gene>
<feature type="domain" description="Anti-sigma K factor RskA C-terminal" evidence="13">
    <location>
        <begin position="111"/>
        <end position="250"/>
    </location>
</feature>
<dbReference type="Pfam" id="PF10099">
    <property type="entry name" value="RskA_C"/>
    <property type="match status" value="1"/>
</dbReference>
<organism evidence="15 16">
    <name type="scientific">Streptodolium elevatio</name>
    <dbReference type="NCBI Taxonomy" id="3157996"/>
    <lineage>
        <taxon>Bacteria</taxon>
        <taxon>Bacillati</taxon>
        <taxon>Actinomycetota</taxon>
        <taxon>Actinomycetes</taxon>
        <taxon>Kitasatosporales</taxon>
        <taxon>Streptomycetaceae</taxon>
        <taxon>Streptodolium</taxon>
    </lineage>
</organism>
<dbReference type="Gene3D" id="1.10.10.1320">
    <property type="entry name" value="Anti-sigma factor, zinc-finger domain"/>
    <property type="match status" value="1"/>
</dbReference>
<keyword evidence="6" id="KW-0805">Transcription regulation</keyword>
<feature type="region of interest" description="Disordered" evidence="11">
    <location>
        <begin position="1"/>
        <end position="23"/>
    </location>
</feature>
<evidence type="ECO:0000256" key="4">
    <source>
        <dbReference type="ARBA" id="ARBA00022692"/>
    </source>
</evidence>
<keyword evidence="7 12" id="KW-0472">Membrane</keyword>
<evidence type="ECO:0000313" key="16">
    <source>
        <dbReference type="Proteomes" id="UP001551482"/>
    </source>
</evidence>